<accession>A0A1J0VS00</accession>
<dbReference type="SMART" id="SM01003">
    <property type="entry name" value="AlaDh_PNT_N"/>
    <property type="match status" value="1"/>
</dbReference>
<dbReference type="Proteomes" id="UP000183810">
    <property type="component" value="Chromosome"/>
</dbReference>
<dbReference type="SUPFAM" id="SSF52283">
    <property type="entry name" value="Formate/glycerate dehydrogenase catalytic domain-like"/>
    <property type="match status" value="1"/>
</dbReference>
<dbReference type="Pfam" id="PF05222">
    <property type="entry name" value="AlaDh_PNT_N"/>
    <property type="match status" value="1"/>
</dbReference>
<gene>
    <name evidence="2" type="ORF">BOX37_13135</name>
</gene>
<dbReference type="Gene3D" id="3.40.50.720">
    <property type="entry name" value="NAD(P)-binding Rossmann-like Domain"/>
    <property type="match status" value="1"/>
</dbReference>
<protein>
    <recommendedName>
        <fullName evidence="1">Alanine dehydrogenase/pyridine nucleotide transhydrogenase N-terminal domain-containing protein</fullName>
    </recommendedName>
</protein>
<evidence type="ECO:0000259" key="1">
    <source>
        <dbReference type="SMART" id="SM01003"/>
    </source>
</evidence>
<evidence type="ECO:0000313" key="2">
    <source>
        <dbReference type="EMBL" id="APE34735.1"/>
    </source>
</evidence>
<dbReference type="KEGG" id="nsl:BOX37_13135"/>
<feature type="domain" description="Alanine dehydrogenase/pyridine nucleotide transhydrogenase N-terminal" evidence="1">
    <location>
        <begin position="4"/>
        <end position="79"/>
    </location>
</feature>
<sequence length="79" mass="8297">MIVGVLREARPRETRVAATPATATRLVRLGYDVVVETGTGTLASFSDGAYVEARATIGNARAAYVVLGSTLRRPTSSTT</sequence>
<proteinExistence type="predicted"/>
<reference evidence="2" key="1">
    <citation type="submission" date="2016-11" db="EMBL/GenBank/DDBJ databases">
        <authorList>
            <person name="Jaros S."/>
            <person name="Januszkiewicz K."/>
            <person name="Wedrychowicz H."/>
        </authorList>
    </citation>
    <scope>NUCLEOTIDE SEQUENCE [LARGE SCALE GENOMIC DNA]</scope>
    <source>
        <strain evidence="2">Y48</strain>
    </source>
</reference>
<dbReference type="AlphaFoldDB" id="A0A1J0VS00"/>
<name>A0A1J0VS00_9NOCA</name>
<dbReference type="EMBL" id="CP018082">
    <property type="protein sequence ID" value="APE34735.1"/>
    <property type="molecule type" value="Genomic_DNA"/>
</dbReference>
<organism evidence="2 3">
    <name type="scientific">Nocardia mangyaensis</name>
    <dbReference type="NCBI Taxonomy" id="2213200"/>
    <lineage>
        <taxon>Bacteria</taxon>
        <taxon>Bacillati</taxon>
        <taxon>Actinomycetota</taxon>
        <taxon>Actinomycetes</taxon>
        <taxon>Mycobacteriales</taxon>
        <taxon>Nocardiaceae</taxon>
        <taxon>Nocardia</taxon>
    </lineage>
</organism>
<dbReference type="RefSeq" id="WP_071927918.1">
    <property type="nucleotide sequence ID" value="NZ_CP018082.1"/>
</dbReference>
<evidence type="ECO:0000313" key="3">
    <source>
        <dbReference type="Proteomes" id="UP000183810"/>
    </source>
</evidence>
<keyword evidence="3" id="KW-1185">Reference proteome</keyword>
<dbReference type="InterPro" id="IPR007886">
    <property type="entry name" value="AlaDH/PNT_N"/>
</dbReference>